<gene>
    <name evidence="1" type="ORF">FJU11_02975</name>
</gene>
<evidence type="ECO:0000313" key="2">
    <source>
        <dbReference type="Proteomes" id="UP000320314"/>
    </source>
</evidence>
<dbReference type="RefSeq" id="WP_141165538.1">
    <property type="nucleotide sequence ID" value="NZ_VHLH01000004.1"/>
</dbReference>
<dbReference type="Proteomes" id="UP000320314">
    <property type="component" value="Unassembled WGS sequence"/>
</dbReference>
<dbReference type="AlphaFoldDB" id="A0A506UGI6"/>
<dbReference type="EMBL" id="VHLH01000004">
    <property type="protein sequence ID" value="TPW31177.1"/>
    <property type="molecule type" value="Genomic_DNA"/>
</dbReference>
<proteinExistence type="predicted"/>
<comment type="caution">
    <text evidence="1">The sequence shown here is derived from an EMBL/GenBank/DDBJ whole genome shotgun (WGS) entry which is preliminary data.</text>
</comment>
<name>A0A506UGI6_9HYPH</name>
<sequence length="142" mass="15298">MKSISQIFADEPYVVATGGNGAGFENSSTLVFTNTYTFGRQEIGSTNGTLTVDYEQGQQVRAVLTENVSTIALQNMPVFGGRLEMILVQDEVGGRTVSWPAAWVTGGSFAPEVTATPGARDRFVISNDGFDIYLDIAGQDYR</sequence>
<protein>
    <submittedName>
        <fullName evidence="1">Uncharacterized protein</fullName>
    </submittedName>
</protein>
<accession>A0A506UGI6</accession>
<reference evidence="1 2" key="1">
    <citation type="submission" date="2019-06" db="EMBL/GenBank/DDBJ databases">
        <authorList>
            <person name="Li M."/>
        </authorList>
    </citation>
    <scope>NUCLEOTIDE SEQUENCE [LARGE SCALE GENOMIC DNA]</scope>
    <source>
        <strain evidence="1 2">BGMRC6574</strain>
    </source>
</reference>
<organism evidence="1 2">
    <name type="scientific">Pararhizobium mangrovi</name>
    <dbReference type="NCBI Taxonomy" id="2590452"/>
    <lineage>
        <taxon>Bacteria</taxon>
        <taxon>Pseudomonadati</taxon>
        <taxon>Pseudomonadota</taxon>
        <taxon>Alphaproteobacteria</taxon>
        <taxon>Hyphomicrobiales</taxon>
        <taxon>Rhizobiaceae</taxon>
        <taxon>Rhizobium/Agrobacterium group</taxon>
        <taxon>Pararhizobium</taxon>
    </lineage>
</organism>
<evidence type="ECO:0000313" key="1">
    <source>
        <dbReference type="EMBL" id="TPW31177.1"/>
    </source>
</evidence>
<keyword evidence="2" id="KW-1185">Reference proteome</keyword>